<name>A0A7S0LNZ0_9EUKA</name>
<gene>
    <name evidence="3" type="ORF">CPEL01642_LOCUS21776</name>
</gene>
<reference evidence="3" key="1">
    <citation type="submission" date="2021-01" db="EMBL/GenBank/DDBJ databases">
        <authorList>
            <person name="Corre E."/>
            <person name="Pelletier E."/>
            <person name="Niang G."/>
            <person name="Scheremetjew M."/>
            <person name="Finn R."/>
            <person name="Kale V."/>
            <person name="Holt S."/>
            <person name="Cochrane G."/>
            <person name="Meng A."/>
            <person name="Brown T."/>
            <person name="Cohen L."/>
        </authorList>
    </citation>
    <scope>NUCLEOTIDE SEQUENCE</scope>
    <source>
        <strain evidence="3">PLY182g</strain>
    </source>
</reference>
<feature type="region of interest" description="Disordered" evidence="1">
    <location>
        <begin position="339"/>
        <end position="401"/>
    </location>
</feature>
<feature type="compositionally biased region" description="Low complexity" evidence="1">
    <location>
        <begin position="340"/>
        <end position="354"/>
    </location>
</feature>
<sequence length="401" mass="44373">MFDDLFEGGPGSPTETEKIFDGSPNIHQVILFMANILWAATNTSSLVFNMFTLFISALTIIGGPGMALRGPEGAVSVAVRFMEQQNKRALRFFGRGLVASLCAVAVSGLKAIGLKTYWKGSIILSLGLYGLYMLNAYGADISRKFHLSLACTVRATFSGSMESSNKLSDEEVERLEDQIALKKFRWWRHHGLPNGHHRFTTLTRLDKLITLPYHDRDRWRLYEKEVGMRSLLASGKANFDEQLNHLIQQEQSVPLQSGSRGSAGQSLYGDQTCVDKILELAALEGDQRARQEAESSSTGKMGWWDFLWGGGVPAPLLKSRKVDMLADSAAAKGCCDNAVRSTQSSHPQTPSSRSTVKFQDRESHARELVLNVEKQVQVDRERTAAQASSSQPDLTRAEEEV</sequence>
<dbReference type="AlphaFoldDB" id="A0A7S0LNZ0"/>
<feature type="region of interest" description="Disordered" evidence="1">
    <location>
        <begin position="1"/>
        <end position="20"/>
    </location>
</feature>
<evidence type="ECO:0000313" key="3">
    <source>
        <dbReference type="EMBL" id="CAD8618395.1"/>
    </source>
</evidence>
<feature type="transmembrane region" description="Helical" evidence="2">
    <location>
        <begin position="89"/>
        <end position="112"/>
    </location>
</feature>
<dbReference type="EMBL" id="HBEY01045458">
    <property type="protein sequence ID" value="CAD8618395.1"/>
    <property type="molecule type" value="Transcribed_RNA"/>
</dbReference>
<evidence type="ECO:0000256" key="1">
    <source>
        <dbReference type="SAM" id="MobiDB-lite"/>
    </source>
</evidence>
<proteinExistence type="predicted"/>
<keyword evidence="2" id="KW-1133">Transmembrane helix</keyword>
<evidence type="ECO:0000256" key="2">
    <source>
        <dbReference type="SAM" id="Phobius"/>
    </source>
</evidence>
<organism evidence="3">
    <name type="scientific">Coccolithus braarudii</name>
    <dbReference type="NCBI Taxonomy" id="221442"/>
    <lineage>
        <taxon>Eukaryota</taxon>
        <taxon>Haptista</taxon>
        <taxon>Haptophyta</taxon>
        <taxon>Prymnesiophyceae</taxon>
        <taxon>Coccolithales</taxon>
        <taxon>Coccolithaceae</taxon>
        <taxon>Coccolithus</taxon>
    </lineage>
</organism>
<feature type="compositionally biased region" description="Basic and acidic residues" evidence="1">
    <location>
        <begin position="358"/>
        <end position="367"/>
    </location>
</feature>
<protein>
    <submittedName>
        <fullName evidence="3">Uncharacterized protein</fullName>
    </submittedName>
</protein>
<feature type="transmembrane region" description="Helical" evidence="2">
    <location>
        <begin position="118"/>
        <end position="137"/>
    </location>
</feature>
<keyword evidence="2" id="KW-0472">Membrane</keyword>
<feature type="transmembrane region" description="Helical" evidence="2">
    <location>
        <begin position="46"/>
        <end position="68"/>
    </location>
</feature>
<accession>A0A7S0LNZ0</accession>
<keyword evidence="2" id="KW-0812">Transmembrane</keyword>